<sequence length="369" mass="41562">MREAIRVACLDATEVAAHVQAWADLSRRCLEPSVFNEPGFALPAARFIPSRRRPRFLLAWDESDPVRLIGLCCILEPVPFWPVAAWLHPQATAAFPLLDKVEAPRALAALLDWTRRRPWRLPGFLVQGVPADAETARLFRTLPHWDTMEIERRSRAVLRAGDPLPSPAGKEFRRQARRLAEQGAWIESIGSPETAMGEALDDFLRLEAEGWKGRRGTALVQSACLARFVRSMVLELAVSGSCRIDRLVVDGRPVAAGIVLRSQSRAYFWKTAYDEASARLSPGLHLADAIGRIQLEDREMILTDSCAIPDHAMIDRLWPGRINVVDLLVGQRGGFPPTFRAAGRMERMRRRFRSFGKKLLAAAWRRRPR</sequence>
<keyword evidence="3" id="KW-1185">Reference proteome</keyword>
<dbReference type="RefSeq" id="WP_282585304.1">
    <property type="nucleotide sequence ID" value="NZ_JAMOIM010000007.1"/>
</dbReference>
<dbReference type="InterPro" id="IPR038740">
    <property type="entry name" value="BioF2-like_GNAT_dom"/>
</dbReference>
<evidence type="ECO:0000313" key="3">
    <source>
        <dbReference type="Proteomes" id="UP001165667"/>
    </source>
</evidence>
<dbReference type="Pfam" id="PF13480">
    <property type="entry name" value="Acetyltransf_6"/>
    <property type="match status" value="1"/>
</dbReference>
<name>A0AA42CIW4_9HYPH</name>
<dbReference type="Proteomes" id="UP001165667">
    <property type="component" value="Unassembled WGS sequence"/>
</dbReference>
<feature type="domain" description="BioF2-like acetyltransferase" evidence="1">
    <location>
        <begin position="170"/>
        <end position="286"/>
    </location>
</feature>
<dbReference type="SUPFAM" id="SSF55729">
    <property type="entry name" value="Acyl-CoA N-acyltransferases (Nat)"/>
    <property type="match status" value="1"/>
</dbReference>
<evidence type="ECO:0000259" key="1">
    <source>
        <dbReference type="Pfam" id="PF13480"/>
    </source>
</evidence>
<evidence type="ECO:0000313" key="2">
    <source>
        <dbReference type="EMBL" id="MCW6508943.1"/>
    </source>
</evidence>
<organism evidence="2 3">
    <name type="scientific">Lichenifustis flavocetrariae</name>
    <dbReference type="NCBI Taxonomy" id="2949735"/>
    <lineage>
        <taxon>Bacteria</taxon>
        <taxon>Pseudomonadati</taxon>
        <taxon>Pseudomonadota</taxon>
        <taxon>Alphaproteobacteria</taxon>
        <taxon>Hyphomicrobiales</taxon>
        <taxon>Lichenihabitantaceae</taxon>
        <taxon>Lichenifustis</taxon>
    </lineage>
</organism>
<dbReference type="InterPro" id="IPR016181">
    <property type="entry name" value="Acyl_CoA_acyltransferase"/>
</dbReference>
<reference evidence="2" key="1">
    <citation type="submission" date="2022-05" db="EMBL/GenBank/DDBJ databases">
        <authorList>
            <person name="Pankratov T."/>
        </authorList>
    </citation>
    <scope>NUCLEOTIDE SEQUENCE</scope>
    <source>
        <strain evidence="2">BP6-180914</strain>
    </source>
</reference>
<proteinExistence type="predicted"/>
<gene>
    <name evidence="2" type="ORF">M8523_13020</name>
</gene>
<dbReference type="EMBL" id="JAMOIM010000007">
    <property type="protein sequence ID" value="MCW6508943.1"/>
    <property type="molecule type" value="Genomic_DNA"/>
</dbReference>
<comment type="caution">
    <text evidence="2">The sequence shown here is derived from an EMBL/GenBank/DDBJ whole genome shotgun (WGS) entry which is preliminary data.</text>
</comment>
<protein>
    <submittedName>
        <fullName evidence="2">GNAT family N-acetyltransferase</fullName>
    </submittedName>
</protein>
<dbReference type="AlphaFoldDB" id="A0AA42CIW4"/>
<dbReference type="Gene3D" id="3.40.630.30">
    <property type="match status" value="1"/>
</dbReference>
<accession>A0AA42CIW4</accession>